<dbReference type="GO" id="GO:0003700">
    <property type="term" value="F:DNA-binding transcription factor activity"/>
    <property type="evidence" value="ECO:0007669"/>
    <property type="project" value="InterPro"/>
</dbReference>
<evidence type="ECO:0000259" key="5">
    <source>
        <dbReference type="PROSITE" id="PS50931"/>
    </source>
</evidence>
<protein>
    <recommendedName>
        <fullName evidence="5">HTH lysR-type domain-containing protein</fullName>
    </recommendedName>
</protein>
<feature type="domain" description="HTH lysR-type" evidence="5">
    <location>
        <begin position="1"/>
        <end position="59"/>
    </location>
</feature>
<dbReference type="InterPro" id="IPR036390">
    <property type="entry name" value="WH_DNA-bd_sf"/>
</dbReference>
<comment type="similarity">
    <text evidence="1">Belongs to the LysR transcriptional regulatory family.</text>
</comment>
<dbReference type="Proteomes" id="UP000284684">
    <property type="component" value="Unassembled WGS sequence"/>
</dbReference>
<sequence length="306" mass="34147">MDKLRALKYFIKVADTLSFTEAGRAFDVPASSISRRIAELENSVGAVLLHRTTRSVSLTEVGETYLAQVRSGMAQLAAAEELLKDQASRPSGTLRISCTPSYGRMKLLPVLQDFSDIYPDVLLDVDLSDELQDLGGDKYDIALRAGSEPENRVVARRLDPNIFILAASTTYLATRGTPRTVEDLKGHSALMYRGSKSVLKWLGFDGKNWITPRIVPTFISNDVASLTAMACKHRGMVLLPEWSLREYLQRGELVTVDLSQPVGISRTEVGIYMLYLQSRYLIPKIRLAVEFIYQRLAQRNDDGSLK</sequence>
<dbReference type="RefSeq" id="WP_185019909.1">
    <property type="nucleotide sequence ID" value="NZ_MOBI01000032.1"/>
</dbReference>
<proteinExistence type="inferred from homology"/>
<evidence type="ECO:0000313" key="6">
    <source>
        <dbReference type="EMBL" id="ROM90398.1"/>
    </source>
</evidence>
<evidence type="ECO:0000256" key="4">
    <source>
        <dbReference type="ARBA" id="ARBA00023163"/>
    </source>
</evidence>
<keyword evidence="3" id="KW-0238">DNA-binding</keyword>
<evidence type="ECO:0000256" key="1">
    <source>
        <dbReference type="ARBA" id="ARBA00009437"/>
    </source>
</evidence>
<dbReference type="SUPFAM" id="SSF46785">
    <property type="entry name" value="Winged helix' DNA-binding domain"/>
    <property type="match status" value="1"/>
</dbReference>
<dbReference type="GO" id="GO:0006351">
    <property type="term" value="P:DNA-templated transcription"/>
    <property type="evidence" value="ECO:0007669"/>
    <property type="project" value="TreeGrafter"/>
</dbReference>
<dbReference type="InterPro" id="IPR058163">
    <property type="entry name" value="LysR-type_TF_proteobact-type"/>
</dbReference>
<dbReference type="PROSITE" id="PS50931">
    <property type="entry name" value="HTH_LYSR"/>
    <property type="match status" value="1"/>
</dbReference>
<dbReference type="SUPFAM" id="SSF53850">
    <property type="entry name" value="Periplasmic binding protein-like II"/>
    <property type="match status" value="1"/>
</dbReference>
<dbReference type="PANTHER" id="PTHR30537:SF5">
    <property type="entry name" value="HTH-TYPE TRANSCRIPTIONAL ACTIVATOR TTDR-RELATED"/>
    <property type="match status" value="1"/>
</dbReference>
<reference evidence="6 7" key="1">
    <citation type="submission" date="2016-10" db="EMBL/GenBank/DDBJ databases">
        <title>Comparative genome analysis of multiple Pseudomonas spp. focuses on biocontrol and plant growth promoting traits.</title>
        <authorList>
            <person name="Tao X.-Y."/>
            <person name="Taylor C.G."/>
        </authorList>
    </citation>
    <scope>NUCLEOTIDE SEQUENCE [LARGE SCALE GENOMIC DNA]</scope>
    <source>
        <strain evidence="6 7">37D10</strain>
    </source>
</reference>
<dbReference type="InterPro" id="IPR005119">
    <property type="entry name" value="LysR_subst-bd"/>
</dbReference>
<dbReference type="FunFam" id="1.10.10.10:FF:000001">
    <property type="entry name" value="LysR family transcriptional regulator"/>
    <property type="match status" value="1"/>
</dbReference>
<dbReference type="Gene3D" id="1.10.10.10">
    <property type="entry name" value="Winged helix-like DNA-binding domain superfamily/Winged helix DNA-binding domain"/>
    <property type="match status" value="1"/>
</dbReference>
<dbReference type="Pfam" id="PF00126">
    <property type="entry name" value="HTH_1"/>
    <property type="match status" value="1"/>
</dbReference>
<evidence type="ECO:0000313" key="7">
    <source>
        <dbReference type="Proteomes" id="UP000284684"/>
    </source>
</evidence>
<dbReference type="GO" id="GO:0043565">
    <property type="term" value="F:sequence-specific DNA binding"/>
    <property type="evidence" value="ECO:0007669"/>
    <property type="project" value="TreeGrafter"/>
</dbReference>
<dbReference type="InterPro" id="IPR000847">
    <property type="entry name" value="LysR_HTH_N"/>
</dbReference>
<evidence type="ECO:0000256" key="3">
    <source>
        <dbReference type="ARBA" id="ARBA00023125"/>
    </source>
</evidence>
<comment type="caution">
    <text evidence="6">The sequence shown here is derived from an EMBL/GenBank/DDBJ whole genome shotgun (WGS) entry which is preliminary data.</text>
</comment>
<evidence type="ECO:0000256" key="2">
    <source>
        <dbReference type="ARBA" id="ARBA00023015"/>
    </source>
</evidence>
<keyword evidence="4" id="KW-0804">Transcription</keyword>
<dbReference type="Gene3D" id="3.40.190.290">
    <property type="match status" value="1"/>
</dbReference>
<dbReference type="InterPro" id="IPR036388">
    <property type="entry name" value="WH-like_DNA-bd_sf"/>
</dbReference>
<dbReference type="PANTHER" id="PTHR30537">
    <property type="entry name" value="HTH-TYPE TRANSCRIPTIONAL REGULATOR"/>
    <property type="match status" value="1"/>
</dbReference>
<accession>A0A423GJK9</accession>
<keyword evidence="2" id="KW-0805">Transcription regulation</keyword>
<organism evidence="6 7">
    <name type="scientific">Pseudomonas brassicacearum</name>
    <dbReference type="NCBI Taxonomy" id="930166"/>
    <lineage>
        <taxon>Bacteria</taxon>
        <taxon>Pseudomonadati</taxon>
        <taxon>Pseudomonadota</taxon>
        <taxon>Gammaproteobacteria</taxon>
        <taxon>Pseudomonadales</taxon>
        <taxon>Pseudomonadaceae</taxon>
        <taxon>Pseudomonas</taxon>
    </lineage>
</organism>
<dbReference type="EMBL" id="MOBI01000032">
    <property type="protein sequence ID" value="ROM90398.1"/>
    <property type="molecule type" value="Genomic_DNA"/>
</dbReference>
<name>A0A423GJK9_9PSED</name>
<gene>
    <name evidence="6" type="ORF">BK658_26330</name>
</gene>
<dbReference type="Pfam" id="PF03466">
    <property type="entry name" value="LysR_substrate"/>
    <property type="match status" value="1"/>
</dbReference>
<dbReference type="AlphaFoldDB" id="A0A423GJK9"/>
<dbReference type="CDD" id="cd08422">
    <property type="entry name" value="PBP2_CrgA_like"/>
    <property type="match status" value="1"/>
</dbReference>